<protein>
    <recommendedName>
        <fullName evidence="3">Abortive infection protein</fullName>
    </recommendedName>
</protein>
<accession>A0ABV2QKU7</accession>
<organism evidence="1 2">
    <name type="scientific">Conyzicola nivalis</name>
    <dbReference type="NCBI Taxonomy" id="1477021"/>
    <lineage>
        <taxon>Bacteria</taxon>
        <taxon>Bacillati</taxon>
        <taxon>Actinomycetota</taxon>
        <taxon>Actinomycetes</taxon>
        <taxon>Micrococcales</taxon>
        <taxon>Microbacteriaceae</taxon>
        <taxon>Conyzicola</taxon>
    </lineage>
</organism>
<gene>
    <name evidence="1" type="ORF">ABIE21_000983</name>
</gene>
<sequence>MADRERYRGINYDTGTDYVPDGHSRQDWSRQVMREDIAVIRDGLHCNAVNVFGSHPEHIAECAELAAAKGLAVWVQPRPVDLQDAQAFAMIADVADIAESLSAGGADVRLNVGCEFSLFAPGIVPGRDYRARARALYVLWPAMPLLNRLLNRYLRRVVSIARDHYSGEITYGSGFWEGVDWSGFDHVGVNLYRDSYNAGRFASMVADLHGHGKPVLITEFGCCGYPGAERRGAGGDSVVDWRDPSAPRLRGDHPRDEAVQQRYIAGLLDLFAASGVAGVFPFEFSEPTYPRSDDPRFDIDVASFGLLAAVPNGARHGRPYELVPKAAFHEVARRFEAAGSSPPR</sequence>
<dbReference type="RefSeq" id="WP_354023661.1">
    <property type="nucleotide sequence ID" value="NZ_JBEPSJ010000001.1"/>
</dbReference>
<comment type="caution">
    <text evidence="1">The sequence shown here is derived from an EMBL/GenBank/DDBJ whole genome shotgun (WGS) entry which is preliminary data.</text>
</comment>
<name>A0ABV2QKU7_9MICO</name>
<reference evidence="1 2" key="1">
    <citation type="submission" date="2024-06" db="EMBL/GenBank/DDBJ databases">
        <title>Sorghum-associated microbial communities from plants grown in Nebraska, USA.</title>
        <authorList>
            <person name="Schachtman D."/>
        </authorList>
    </citation>
    <scope>NUCLEOTIDE SEQUENCE [LARGE SCALE GENOMIC DNA]</scope>
    <source>
        <strain evidence="1 2">2857</strain>
    </source>
</reference>
<dbReference type="Gene3D" id="3.20.20.80">
    <property type="entry name" value="Glycosidases"/>
    <property type="match status" value="1"/>
</dbReference>
<evidence type="ECO:0008006" key="3">
    <source>
        <dbReference type="Google" id="ProtNLM"/>
    </source>
</evidence>
<dbReference type="InterPro" id="IPR017853">
    <property type="entry name" value="GH"/>
</dbReference>
<dbReference type="SUPFAM" id="SSF51445">
    <property type="entry name" value="(Trans)glycosidases"/>
    <property type="match status" value="1"/>
</dbReference>
<evidence type="ECO:0000313" key="1">
    <source>
        <dbReference type="EMBL" id="MET4581493.1"/>
    </source>
</evidence>
<keyword evidence="2" id="KW-1185">Reference proteome</keyword>
<dbReference type="Proteomes" id="UP001549257">
    <property type="component" value="Unassembled WGS sequence"/>
</dbReference>
<dbReference type="EMBL" id="JBEPSJ010000001">
    <property type="protein sequence ID" value="MET4581493.1"/>
    <property type="molecule type" value="Genomic_DNA"/>
</dbReference>
<proteinExistence type="predicted"/>
<evidence type="ECO:0000313" key="2">
    <source>
        <dbReference type="Proteomes" id="UP001549257"/>
    </source>
</evidence>